<evidence type="ECO:0000256" key="2">
    <source>
        <dbReference type="SAM" id="Phobius"/>
    </source>
</evidence>
<proteinExistence type="predicted"/>
<dbReference type="EMBL" id="JBHRTI010000002">
    <property type="protein sequence ID" value="MFC3146134.1"/>
    <property type="molecule type" value="Genomic_DNA"/>
</dbReference>
<keyword evidence="4" id="KW-1185">Reference proteome</keyword>
<reference evidence="4" key="1">
    <citation type="journal article" date="2019" name="Int. J. Syst. Evol. Microbiol.">
        <title>The Global Catalogue of Microorganisms (GCM) 10K type strain sequencing project: providing services to taxonomists for standard genome sequencing and annotation.</title>
        <authorList>
            <consortium name="The Broad Institute Genomics Platform"/>
            <consortium name="The Broad Institute Genome Sequencing Center for Infectious Disease"/>
            <person name="Wu L."/>
            <person name="Ma J."/>
        </authorList>
    </citation>
    <scope>NUCLEOTIDE SEQUENCE [LARGE SCALE GENOMIC DNA]</scope>
    <source>
        <strain evidence="4">KCTC 52168</strain>
    </source>
</reference>
<evidence type="ECO:0000313" key="3">
    <source>
        <dbReference type="EMBL" id="MFC3146134.1"/>
    </source>
</evidence>
<accession>A0ABV7GWT2</accession>
<feature type="transmembrane region" description="Helical" evidence="2">
    <location>
        <begin position="107"/>
        <end position="128"/>
    </location>
</feature>
<protein>
    <recommendedName>
        <fullName evidence="5">DUF2335 domain-containing protein</fullName>
    </recommendedName>
</protein>
<name>A0ABV7GWT2_9BURK</name>
<feature type="transmembrane region" description="Helical" evidence="2">
    <location>
        <begin position="134"/>
        <end position="151"/>
    </location>
</feature>
<sequence length="156" mass="16377">MNIDDLTPKDGDFVREVERIQARMQALNVGQQLTDVSGSGRRPAASKPRQAAPGTATLQTPPQAAARNAQNTTARAVVAGDKPPLTRAEAEALLNAMKSGEVDVRQWFKTPMGVAVLAGGSLFGAGVLSLILDVPYFLALAIIGGIAFSVLNPKKK</sequence>
<organism evidence="3 4">
    <name type="scientific">Piscinibacterium candidicorallinum</name>
    <dbReference type="NCBI Taxonomy" id="1793872"/>
    <lineage>
        <taxon>Bacteria</taxon>
        <taxon>Pseudomonadati</taxon>
        <taxon>Pseudomonadota</taxon>
        <taxon>Betaproteobacteria</taxon>
        <taxon>Burkholderiales</taxon>
        <taxon>Piscinibacterium</taxon>
    </lineage>
</organism>
<gene>
    <name evidence="3" type="ORF">ACFOEN_00605</name>
</gene>
<evidence type="ECO:0000256" key="1">
    <source>
        <dbReference type="SAM" id="MobiDB-lite"/>
    </source>
</evidence>
<dbReference type="Proteomes" id="UP001595556">
    <property type="component" value="Unassembled WGS sequence"/>
</dbReference>
<feature type="compositionally biased region" description="Low complexity" evidence="1">
    <location>
        <begin position="50"/>
        <end position="74"/>
    </location>
</feature>
<evidence type="ECO:0000313" key="4">
    <source>
        <dbReference type="Proteomes" id="UP001595556"/>
    </source>
</evidence>
<comment type="caution">
    <text evidence="3">The sequence shown here is derived from an EMBL/GenBank/DDBJ whole genome shotgun (WGS) entry which is preliminary data.</text>
</comment>
<keyword evidence="2" id="KW-1133">Transmembrane helix</keyword>
<evidence type="ECO:0008006" key="5">
    <source>
        <dbReference type="Google" id="ProtNLM"/>
    </source>
</evidence>
<keyword evidence="2" id="KW-0812">Transmembrane</keyword>
<dbReference type="RefSeq" id="WP_377300417.1">
    <property type="nucleotide sequence ID" value="NZ_CP180191.1"/>
</dbReference>
<keyword evidence="2" id="KW-0472">Membrane</keyword>
<feature type="region of interest" description="Disordered" evidence="1">
    <location>
        <begin position="31"/>
        <end position="74"/>
    </location>
</feature>